<dbReference type="PANTHER" id="PTHR35369">
    <property type="entry name" value="BLR3025 PROTEIN-RELATED"/>
    <property type="match status" value="1"/>
</dbReference>
<dbReference type="PANTHER" id="PTHR35369:SF2">
    <property type="entry name" value="BLR3025 PROTEIN"/>
    <property type="match status" value="1"/>
</dbReference>
<name>A0ABY6DMD9_9NEIS</name>
<dbReference type="InterPro" id="IPR043502">
    <property type="entry name" value="DNA/RNA_pol_sf"/>
</dbReference>
<organism evidence="3 4">
    <name type="scientific">Chitiniphilus purpureus</name>
    <dbReference type="NCBI Taxonomy" id="2981137"/>
    <lineage>
        <taxon>Bacteria</taxon>
        <taxon>Pseudomonadati</taxon>
        <taxon>Pseudomonadota</taxon>
        <taxon>Betaproteobacteria</taxon>
        <taxon>Neisseriales</taxon>
        <taxon>Chitinibacteraceae</taxon>
        <taxon>Chitiniphilus</taxon>
    </lineage>
</organism>
<proteinExistence type="predicted"/>
<dbReference type="Proteomes" id="UP001061302">
    <property type="component" value="Chromosome"/>
</dbReference>
<feature type="domain" description="UmuC" evidence="2">
    <location>
        <begin position="36"/>
        <end position="155"/>
    </location>
</feature>
<keyword evidence="4" id="KW-1185">Reference proteome</keyword>
<evidence type="ECO:0000313" key="3">
    <source>
        <dbReference type="EMBL" id="UXY15378.1"/>
    </source>
</evidence>
<dbReference type="SUPFAM" id="SSF56672">
    <property type="entry name" value="DNA/RNA polymerases"/>
    <property type="match status" value="1"/>
</dbReference>
<keyword evidence="1" id="KW-0227">DNA damage</keyword>
<dbReference type="InterPro" id="IPR001126">
    <property type="entry name" value="UmuC"/>
</dbReference>
<dbReference type="CDD" id="cd03468">
    <property type="entry name" value="PolY_like"/>
    <property type="match status" value="1"/>
</dbReference>
<evidence type="ECO:0000313" key="4">
    <source>
        <dbReference type="Proteomes" id="UP001061302"/>
    </source>
</evidence>
<dbReference type="Pfam" id="PF00817">
    <property type="entry name" value="IMS"/>
    <property type="match status" value="1"/>
</dbReference>
<gene>
    <name evidence="3" type="ORF">N8I74_19035</name>
</gene>
<evidence type="ECO:0000259" key="2">
    <source>
        <dbReference type="Pfam" id="PF00817"/>
    </source>
</evidence>
<accession>A0ABY6DMD9</accession>
<sequence>MLWLALHLPRLALDVFPPPPPACPDSDAIPAVRPRIVVASQGRGERLVLADALAASLGLQPDMKLSAALALVNQLVIHRRNPQAEAAALAQLAGWALRFTPTVVLAEPDTLLLEIGGCLAYFGGLARLRGEVESGAQAQGYAVTSAVAPTPLAAQWLACQGRVEPVLQADLLHAVLAPLPLTVLPLAPAQAQTLQQLGLRRLGDVLALPRAGLARRAGRTLPLLLERALGALPDPRPVFVAPDRFERTIDLDWPVETVPVFLMLAQRLLAAQEAFLSGRGLGVQTVVFRFTHEMHAPTAVTISAGRPLRDAAAWLAIVRERMARERLAAPAASVTLLAEALHPLDGRPQHLFGAQHGQGMPTLLLDRMAARLGADAVCGVATVPDHRPERAWAEVAPGTTSSPLPLGMRPGWLLPAPRRLPLRDELPWHGEPLRCLGRAERIESGWWDGGDVTRDYYVAQGPSGARYWIFQDRTAGDWWLHGMFA</sequence>
<reference evidence="3" key="1">
    <citation type="submission" date="2022-10" db="EMBL/GenBank/DDBJ databases">
        <title>Chitiniphilus purpureus sp. nov., a novel chitin-degrading bacterium isolated from crawfish pond sediment.</title>
        <authorList>
            <person name="Li K."/>
        </authorList>
    </citation>
    <scope>NUCLEOTIDE SEQUENCE</scope>
    <source>
        <strain evidence="3">CD1</strain>
    </source>
</reference>
<dbReference type="EMBL" id="CP106753">
    <property type="protein sequence ID" value="UXY15378.1"/>
    <property type="molecule type" value="Genomic_DNA"/>
</dbReference>
<dbReference type="RefSeq" id="WP_263124784.1">
    <property type="nucleotide sequence ID" value="NZ_CP106753.1"/>
</dbReference>
<dbReference type="InterPro" id="IPR050356">
    <property type="entry name" value="SulA_CellDiv_inhibitor"/>
</dbReference>
<evidence type="ECO:0000256" key="1">
    <source>
        <dbReference type="ARBA" id="ARBA00022763"/>
    </source>
</evidence>
<protein>
    <submittedName>
        <fullName evidence="3">DNA polymerase Y family protein</fullName>
    </submittedName>
</protein>